<evidence type="ECO:0000313" key="2">
    <source>
        <dbReference type="Proteomes" id="UP000823775"/>
    </source>
</evidence>
<sequence>MGLPVLEVRAHDDGIVVVAAVSYVPHSYGGCGARPRDLHITASSLAPAQDTPSGRELRQLKEGPYEAYTEAAWWGRMSRPSELGYLKADSLPVDGSDGLPEWLSWRFAGVDVDLANPNKPGSEPTFSRAFMAWRNRILKPVRKVGPREARRRMGLRSVFDARCLVTDDNVSHAAYSVPVPGCGVGQAEGSCTGPKCRVGKG</sequence>
<protein>
    <submittedName>
        <fullName evidence="1">Uncharacterized protein</fullName>
    </submittedName>
</protein>
<keyword evidence="2" id="KW-1185">Reference proteome</keyword>
<comment type="caution">
    <text evidence="1">The sequence shown here is derived from an EMBL/GenBank/DDBJ whole genome shotgun (WGS) entry which is preliminary data.</text>
</comment>
<name>A0ABS8WWA2_DATST</name>
<proteinExistence type="predicted"/>
<organism evidence="1 2">
    <name type="scientific">Datura stramonium</name>
    <name type="common">Jimsonweed</name>
    <name type="synonym">Common thornapple</name>
    <dbReference type="NCBI Taxonomy" id="4076"/>
    <lineage>
        <taxon>Eukaryota</taxon>
        <taxon>Viridiplantae</taxon>
        <taxon>Streptophyta</taxon>
        <taxon>Embryophyta</taxon>
        <taxon>Tracheophyta</taxon>
        <taxon>Spermatophyta</taxon>
        <taxon>Magnoliopsida</taxon>
        <taxon>eudicotyledons</taxon>
        <taxon>Gunneridae</taxon>
        <taxon>Pentapetalae</taxon>
        <taxon>asterids</taxon>
        <taxon>lamiids</taxon>
        <taxon>Solanales</taxon>
        <taxon>Solanaceae</taxon>
        <taxon>Solanoideae</taxon>
        <taxon>Datureae</taxon>
        <taxon>Datura</taxon>
    </lineage>
</organism>
<evidence type="ECO:0000313" key="1">
    <source>
        <dbReference type="EMBL" id="MCE3215789.1"/>
    </source>
</evidence>
<dbReference type="EMBL" id="JACEIK010011601">
    <property type="protein sequence ID" value="MCE3215789.1"/>
    <property type="molecule type" value="Genomic_DNA"/>
</dbReference>
<dbReference type="Proteomes" id="UP000823775">
    <property type="component" value="Unassembled WGS sequence"/>
</dbReference>
<accession>A0ABS8WWA2</accession>
<reference evidence="1 2" key="1">
    <citation type="journal article" date="2021" name="BMC Genomics">
        <title>Datura genome reveals duplications of psychoactive alkaloid biosynthetic genes and high mutation rate following tissue culture.</title>
        <authorList>
            <person name="Rajewski A."/>
            <person name="Carter-House D."/>
            <person name="Stajich J."/>
            <person name="Litt A."/>
        </authorList>
    </citation>
    <scope>NUCLEOTIDE SEQUENCE [LARGE SCALE GENOMIC DNA]</scope>
    <source>
        <strain evidence="1">AR-01</strain>
    </source>
</reference>
<gene>
    <name evidence="1" type="ORF">HAX54_003543</name>
</gene>